<dbReference type="GeneID" id="30021122"/>
<feature type="chain" id="PRO_5007893589" description="Secreted protein" evidence="2">
    <location>
        <begin position="22"/>
        <end position="113"/>
    </location>
</feature>
<evidence type="ECO:0000313" key="3">
    <source>
        <dbReference type="EMBL" id="OAA62954.1"/>
    </source>
</evidence>
<name>A0A167VT40_CORFA</name>
<dbReference type="Proteomes" id="UP000076744">
    <property type="component" value="Unassembled WGS sequence"/>
</dbReference>
<comment type="caution">
    <text evidence="3">The sequence shown here is derived from an EMBL/GenBank/DDBJ whole genome shotgun (WGS) entry which is preliminary data.</text>
</comment>
<dbReference type="AlphaFoldDB" id="A0A167VT40"/>
<feature type="region of interest" description="Disordered" evidence="1">
    <location>
        <begin position="40"/>
        <end position="84"/>
    </location>
</feature>
<keyword evidence="2" id="KW-0732">Signal</keyword>
<evidence type="ECO:0000256" key="2">
    <source>
        <dbReference type="SAM" id="SignalP"/>
    </source>
</evidence>
<feature type="compositionally biased region" description="Polar residues" evidence="1">
    <location>
        <begin position="46"/>
        <end position="59"/>
    </location>
</feature>
<evidence type="ECO:0000313" key="4">
    <source>
        <dbReference type="Proteomes" id="UP000076744"/>
    </source>
</evidence>
<evidence type="ECO:0008006" key="5">
    <source>
        <dbReference type="Google" id="ProtNLM"/>
    </source>
</evidence>
<accession>A0A167VT40</accession>
<organism evidence="3 4">
    <name type="scientific">Cordyceps fumosorosea (strain ARSEF 2679)</name>
    <name type="common">Isaria fumosorosea</name>
    <dbReference type="NCBI Taxonomy" id="1081104"/>
    <lineage>
        <taxon>Eukaryota</taxon>
        <taxon>Fungi</taxon>
        <taxon>Dikarya</taxon>
        <taxon>Ascomycota</taxon>
        <taxon>Pezizomycotina</taxon>
        <taxon>Sordariomycetes</taxon>
        <taxon>Hypocreomycetidae</taxon>
        <taxon>Hypocreales</taxon>
        <taxon>Cordycipitaceae</taxon>
        <taxon>Cordyceps</taxon>
    </lineage>
</organism>
<gene>
    <name evidence="3" type="ORF">ISF_04830</name>
</gene>
<dbReference type="RefSeq" id="XP_018704161.1">
    <property type="nucleotide sequence ID" value="XM_018848435.1"/>
</dbReference>
<evidence type="ECO:0000256" key="1">
    <source>
        <dbReference type="SAM" id="MobiDB-lite"/>
    </source>
</evidence>
<proteinExistence type="predicted"/>
<keyword evidence="4" id="KW-1185">Reference proteome</keyword>
<dbReference type="EMBL" id="AZHB01000011">
    <property type="protein sequence ID" value="OAA62954.1"/>
    <property type="molecule type" value="Genomic_DNA"/>
</dbReference>
<feature type="signal peptide" evidence="2">
    <location>
        <begin position="1"/>
        <end position="21"/>
    </location>
</feature>
<dbReference type="OrthoDB" id="3689965at2759"/>
<reference evidence="3 4" key="1">
    <citation type="journal article" date="2016" name="Genome Biol. Evol.">
        <title>Divergent and convergent evolution of fungal pathogenicity.</title>
        <authorList>
            <person name="Shang Y."/>
            <person name="Xiao G."/>
            <person name="Zheng P."/>
            <person name="Cen K."/>
            <person name="Zhan S."/>
            <person name="Wang C."/>
        </authorList>
    </citation>
    <scope>NUCLEOTIDE SEQUENCE [LARGE SCALE GENOMIC DNA]</scope>
    <source>
        <strain evidence="3 4">ARSEF 2679</strain>
    </source>
</reference>
<sequence>MLLFQATTALLAANLPITVHALVPRGAICTEGSQLICYDDDDDEATSPTTCGGSATPPTTMRGRDSGRCRPRPPAAREWTLPVPDAGPVLPLAKHVKPWLDSSVLFAGPGGGD</sequence>
<protein>
    <recommendedName>
        <fullName evidence="5">Secreted protein</fullName>
    </recommendedName>
</protein>